<keyword evidence="2" id="KW-1185">Reference proteome</keyword>
<name>A0A836CMM8_9STRA</name>
<protein>
    <submittedName>
        <fullName evidence="1">Uncharacterized protein</fullName>
    </submittedName>
</protein>
<dbReference type="EMBL" id="JAFCMP010000012">
    <property type="protein sequence ID" value="KAG5191997.1"/>
    <property type="molecule type" value="Genomic_DNA"/>
</dbReference>
<proteinExistence type="predicted"/>
<comment type="caution">
    <text evidence="1">The sequence shown here is derived from an EMBL/GenBank/DDBJ whole genome shotgun (WGS) entry which is preliminary data.</text>
</comment>
<gene>
    <name evidence="1" type="ORF">JKP88DRAFT_230644</name>
</gene>
<accession>A0A836CMM8</accession>
<evidence type="ECO:0000313" key="1">
    <source>
        <dbReference type="EMBL" id="KAG5191997.1"/>
    </source>
</evidence>
<organism evidence="1 2">
    <name type="scientific">Tribonema minus</name>
    <dbReference type="NCBI Taxonomy" id="303371"/>
    <lineage>
        <taxon>Eukaryota</taxon>
        <taxon>Sar</taxon>
        <taxon>Stramenopiles</taxon>
        <taxon>Ochrophyta</taxon>
        <taxon>PX clade</taxon>
        <taxon>Xanthophyceae</taxon>
        <taxon>Tribonematales</taxon>
        <taxon>Tribonemataceae</taxon>
        <taxon>Tribonema</taxon>
    </lineage>
</organism>
<reference evidence="1" key="1">
    <citation type="submission" date="2021-02" db="EMBL/GenBank/DDBJ databases">
        <title>First Annotated Genome of the Yellow-green Alga Tribonema minus.</title>
        <authorList>
            <person name="Mahan K.M."/>
        </authorList>
    </citation>
    <scope>NUCLEOTIDE SEQUENCE</scope>
    <source>
        <strain evidence="1">UTEX B ZZ1240</strain>
    </source>
</reference>
<dbReference type="AlphaFoldDB" id="A0A836CMM8"/>
<evidence type="ECO:0000313" key="2">
    <source>
        <dbReference type="Proteomes" id="UP000664859"/>
    </source>
</evidence>
<dbReference type="Proteomes" id="UP000664859">
    <property type="component" value="Unassembled WGS sequence"/>
</dbReference>
<sequence>MALLQSYSASVVLAFHIHRLQLFGVCCRSRTYPATLWRVLPFAHIQWNTICHVLFPNAQRIALLLSLICIGCANTRVRLCNTQHKTAIMYLAANAAVATCPNTHGNMTHSALYTSCQMAGPQAGRRHQVSQWHNGASSS</sequence>